<feature type="region of interest" description="Disordered" evidence="1">
    <location>
        <begin position="32"/>
        <end position="94"/>
    </location>
</feature>
<accession>A0AA39MWJ9</accession>
<dbReference type="Proteomes" id="UP001175211">
    <property type="component" value="Unassembled WGS sequence"/>
</dbReference>
<name>A0AA39MWJ9_ARMTA</name>
<feature type="compositionally biased region" description="Basic residues" evidence="1">
    <location>
        <begin position="40"/>
        <end position="58"/>
    </location>
</feature>
<feature type="compositionally biased region" description="Basic and acidic residues" evidence="1">
    <location>
        <begin position="164"/>
        <end position="175"/>
    </location>
</feature>
<protein>
    <submittedName>
        <fullName evidence="2">Uncharacterized protein</fullName>
    </submittedName>
</protein>
<dbReference type="RefSeq" id="XP_060326993.1">
    <property type="nucleotide sequence ID" value="XM_060473944.1"/>
</dbReference>
<comment type="caution">
    <text evidence="2">The sequence shown here is derived from an EMBL/GenBank/DDBJ whole genome shotgun (WGS) entry which is preliminary data.</text>
</comment>
<gene>
    <name evidence="2" type="ORF">EV420DRAFT_1563583</name>
</gene>
<reference evidence="2" key="1">
    <citation type="submission" date="2023-06" db="EMBL/GenBank/DDBJ databases">
        <authorList>
            <consortium name="Lawrence Berkeley National Laboratory"/>
            <person name="Ahrendt S."/>
            <person name="Sahu N."/>
            <person name="Indic B."/>
            <person name="Wong-Bajracharya J."/>
            <person name="Merenyi Z."/>
            <person name="Ke H.-M."/>
            <person name="Monk M."/>
            <person name="Kocsube S."/>
            <person name="Drula E."/>
            <person name="Lipzen A."/>
            <person name="Balint B."/>
            <person name="Henrissat B."/>
            <person name="Andreopoulos B."/>
            <person name="Martin F.M."/>
            <person name="Harder C.B."/>
            <person name="Rigling D."/>
            <person name="Ford K.L."/>
            <person name="Foster G.D."/>
            <person name="Pangilinan J."/>
            <person name="Papanicolaou A."/>
            <person name="Barry K."/>
            <person name="LaButti K."/>
            <person name="Viragh M."/>
            <person name="Koriabine M."/>
            <person name="Yan M."/>
            <person name="Riley R."/>
            <person name="Champramary S."/>
            <person name="Plett K.L."/>
            <person name="Tsai I.J."/>
            <person name="Slot J."/>
            <person name="Sipos G."/>
            <person name="Plett J."/>
            <person name="Nagy L.G."/>
            <person name="Grigoriev I.V."/>
        </authorList>
    </citation>
    <scope>NUCLEOTIDE SEQUENCE</scope>
    <source>
        <strain evidence="2">CCBAS 213</strain>
    </source>
</reference>
<sequence>MQNLRPQTCVQWPNSEDHSKCRECHLQAKRCTFGGEDTKKGRKRKRSSKSPVTVRRRHLEVDMNTDMDEDEDGFSQDEILQQPTETSNTATYHRSTLNLQKVADSVKSVGTRSSTPKPPSLIKVPLKPGLSSHPPAPPFFNLGASTSEREQVVPDKTPLTASPPEHRVTLDRNSDVEPTTNLKNTSMITNPLPAFNNKSLTIHGSPTPSPEDPPEQSFPTLANEFFHRGKPDMNSTRPHGHPDHDEDEKLLEECQNDACKRLVAKITAERDSAREEPEAWMTFALELDALYQKALKTFAQFRKPS</sequence>
<evidence type="ECO:0000313" key="2">
    <source>
        <dbReference type="EMBL" id="KAK0449701.1"/>
    </source>
</evidence>
<proteinExistence type="predicted"/>
<dbReference type="GeneID" id="85357492"/>
<evidence type="ECO:0000313" key="3">
    <source>
        <dbReference type="Proteomes" id="UP001175211"/>
    </source>
</evidence>
<feature type="compositionally biased region" description="Polar residues" evidence="1">
    <location>
        <begin position="176"/>
        <end position="189"/>
    </location>
</feature>
<feature type="region of interest" description="Disordered" evidence="1">
    <location>
        <begin position="155"/>
        <end position="191"/>
    </location>
</feature>
<feature type="compositionally biased region" description="Polar residues" evidence="1">
    <location>
        <begin position="78"/>
        <end position="94"/>
    </location>
</feature>
<feature type="compositionally biased region" description="Acidic residues" evidence="1">
    <location>
        <begin position="63"/>
        <end position="75"/>
    </location>
</feature>
<dbReference type="EMBL" id="JAUEPS010000037">
    <property type="protein sequence ID" value="KAK0449701.1"/>
    <property type="molecule type" value="Genomic_DNA"/>
</dbReference>
<feature type="region of interest" description="Disordered" evidence="1">
    <location>
        <begin position="227"/>
        <end position="248"/>
    </location>
</feature>
<organism evidence="2 3">
    <name type="scientific">Armillaria tabescens</name>
    <name type="common">Ringless honey mushroom</name>
    <name type="synonym">Agaricus tabescens</name>
    <dbReference type="NCBI Taxonomy" id="1929756"/>
    <lineage>
        <taxon>Eukaryota</taxon>
        <taxon>Fungi</taxon>
        <taxon>Dikarya</taxon>
        <taxon>Basidiomycota</taxon>
        <taxon>Agaricomycotina</taxon>
        <taxon>Agaricomycetes</taxon>
        <taxon>Agaricomycetidae</taxon>
        <taxon>Agaricales</taxon>
        <taxon>Marasmiineae</taxon>
        <taxon>Physalacriaceae</taxon>
        <taxon>Desarmillaria</taxon>
    </lineage>
</organism>
<dbReference type="AlphaFoldDB" id="A0AA39MWJ9"/>
<keyword evidence="3" id="KW-1185">Reference proteome</keyword>
<evidence type="ECO:0000256" key="1">
    <source>
        <dbReference type="SAM" id="MobiDB-lite"/>
    </source>
</evidence>